<dbReference type="Proteomes" id="UP001177003">
    <property type="component" value="Chromosome 1"/>
</dbReference>
<dbReference type="GO" id="GO:0016762">
    <property type="term" value="F:xyloglucan:xyloglucosyl transferase activity"/>
    <property type="evidence" value="ECO:0007669"/>
    <property type="project" value="InterPro"/>
</dbReference>
<dbReference type="GO" id="GO:0044042">
    <property type="term" value="P:glucan metabolic process"/>
    <property type="evidence" value="ECO:0007669"/>
    <property type="project" value="InterPro"/>
</dbReference>
<feature type="chain" id="PRO_5041253715" description="Xyloglucan endo-transglycosylase C-terminal domain-containing protein" evidence="1">
    <location>
        <begin position="23"/>
        <end position="219"/>
    </location>
</feature>
<gene>
    <name evidence="3" type="ORF">LSALG_LOCUS9940</name>
</gene>
<dbReference type="InterPro" id="IPR027417">
    <property type="entry name" value="P-loop_NTPase"/>
</dbReference>
<sequence length="219" mass="25302">MWPQRLMLLLTCWHQIVYPCGSGKTSATKIFVDALNCLSHEGKNVKKPCGECQECTLFFAGRSRDVKEVDSIGIVSDDELLELLALALSPDTSNTVKRAMELMRSRIDPMQLISQLDILIMDILFGKFHENFSDVKRQFFERHTCTYKVGSTQLCGNCHCILCIYPTPANWWTSNVYKQLSSHQVNLKWVRDNHVVYNYGTDYWHFNGKMAPECYKPQY</sequence>
<name>A0AA35V9T8_LACSI</name>
<keyword evidence="1" id="KW-0732">Signal</keyword>
<feature type="signal peptide" evidence="1">
    <location>
        <begin position="1"/>
        <end position="22"/>
    </location>
</feature>
<keyword evidence="4" id="KW-1185">Reference proteome</keyword>
<reference evidence="3" key="1">
    <citation type="submission" date="2023-04" db="EMBL/GenBank/DDBJ databases">
        <authorList>
            <person name="Vijverberg K."/>
            <person name="Xiong W."/>
            <person name="Schranz E."/>
        </authorList>
    </citation>
    <scope>NUCLEOTIDE SEQUENCE</scope>
</reference>
<dbReference type="InterPro" id="IPR010713">
    <property type="entry name" value="XET_C"/>
</dbReference>
<dbReference type="EMBL" id="OX465077">
    <property type="protein sequence ID" value="CAI9269571.1"/>
    <property type="molecule type" value="Genomic_DNA"/>
</dbReference>
<evidence type="ECO:0000313" key="3">
    <source>
        <dbReference type="EMBL" id="CAI9269571.1"/>
    </source>
</evidence>
<evidence type="ECO:0000313" key="4">
    <source>
        <dbReference type="Proteomes" id="UP001177003"/>
    </source>
</evidence>
<dbReference type="Gene3D" id="2.60.120.200">
    <property type="match status" value="1"/>
</dbReference>
<proteinExistence type="predicted"/>
<evidence type="ECO:0000256" key="1">
    <source>
        <dbReference type="SAM" id="SignalP"/>
    </source>
</evidence>
<protein>
    <recommendedName>
        <fullName evidence="2">Xyloglucan endo-transglycosylase C-terminal domain-containing protein</fullName>
    </recommendedName>
</protein>
<dbReference type="Pfam" id="PF06955">
    <property type="entry name" value="XET_C"/>
    <property type="match status" value="1"/>
</dbReference>
<organism evidence="3 4">
    <name type="scientific">Lactuca saligna</name>
    <name type="common">Willowleaf lettuce</name>
    <dbReference type="NCBI Taxonomy" id="75948"/>
    <lineage>
        <taxon>Eukaryota</taxon>
        <taxon>Viridiplantae</taxon>
        <taxon>Streptophyta</taxon>
        <taxon>Embryophyta</taxon>
        <taxon>Tracheophyta</taxon>
        <taxon>Spermatophyta</taxon>
        <taxon>Magnoliopsida</taxon>
        <taxon>eudicotyledons</taxon>
        <taxon>Gunneridae</taxon>
        <taxon>Pentapetalae</taxon>
        <taxon>asterids</taxon>
        <taxon>campanulids</taxon>
        <taxon>Asterales</taxon>
        <taxon>Asteraceae</taxon>
        <taxon>Cichorioideae</taxon>
        <taxon>Cichorieae</taxon>
        <taxon>Lactucinae</taxon>
        <taxon>Lactuca</taxon>
    </lineage>
</organism>
<evidence type="ECO:0000259" key="2">
    <source>
        <dbReference type="Pfam" id="PF06955"/>
    </source>
</evidence>
<dbReference type="Gene3D" id="3.40.50.300">
    <property type="entry name" value="P-loop containing nucleotide triphosphate hydrolases"/>
    <property type="match status" value="1"/>
</dbReference>
<feature type="domain" description="Xyloglucan endo-transglycosylase C-terminal" evidence="2">
    <location>
        <begin position="168"/>
        <end position="214"/>
    </location>
</feature>
<accession>A0AA35V9T8</accession>
<dbReference type="GO" id="GO:0048046">
    <property type="term" value="C:apoplast"/>
    <property type="evidence" value="ECO:0007669"/>
    <property type="project" value="InterPro"/>
</dbReference>
<dbReference type="AlphaFoldDB" id="A0AA35V9T8"/>